<evidence type="ECO:0000256" key="1">
    <source>
        <dbReference type="SAM" id="MobiDB-lite"/>
    </source>
</evidence>
<keyword evidence="2" id="KW-1133">Transmembrane helix</keyword>
<dbReference type="Gene3D" id="2.60.40.740">
    <property type="match status" value="1"/>
</dbReference>
<feature type="compositionally biased region" description="Polar residues" evidence="1">
    <location>
        <begin position="813"/>
        <end position="822"/>
    </location>
</feature>
<dbReference type="SUPFAM" id="SSF49401">
    <property type="entry name" value="Bacterial adhesins"/>
    <property type="match status" value="2"/>
</dbReference>
<protein>
    <submittedName>
        <fullName evidence="4">LPXTG cell wall anchor domain-containing protein</fullName>
    </submittedName>
</protein>
<feature type="compositionally biased region" description="Polar residues" evidence="1">
    <location>
        <begin position="833"/>
        <end position="844"/>
    </location>
</feature>
<evidence type="ECO:0000256" key="2">
    <source>
        <dbReference type="SAM" id="Phobius"/>
    </source>
</evidence>
<keyword evidence="2" id="KW-0812">Transmembrane</keyword>
<keyword evidence="2" id="KW-0472">Membrane</keyword>
<comment type="caution">
    <text evidence="4">The sequence shown here is derived from an EMBL/GenBank/DDBJ whole genome shotgun (WGS) entry which is preliminary data.</text>
</comment>
<feature type="domain" description="SpaA-like prealbumin fold" evidence="3">
    <location>
        <begin position="1396"/>
        <end position="1487"/>
    </location>
</feature>
<dbReference type="RefSeq" id="WP_154503107.1">
    <property type="nucleotide sequence ID" value="NZ_VUMN01000004.1"/>
</dbReference>
<evidence type="ECO:0000259" key="3">
    <source>
        <dbReference type="Pfam" id="PF17802"/>
    </source>
</evidence>
<feature type="transmembrane region" description="Helical" evidence="2">
    <location>
        <begin position="1761"/>
        <end position="1778"/>
    </location>
</feature>
<dbReference type="NCBIfam" id="TIGR01167">
    <property type="entry name" value="LPXTG_anchor"/>
    <property type="match status" value="1"/>
</dbReference>
<name>A0A7X2TEQ3_9FIRM</name>
<dbReference type="InterPro" id="IPR013783">
    <property type="entry name" value="Ig-like_fold"/>
</dbReference>
<dbReference type="Pfam" id="PF17802">
    <property type="entry name" value="SpaA"/>
    <property type="match status" value="1"/>
</dbReference>
<dbReference type="InterPro" id="IPR008966">
    <property type="entry name" value="Adhesion_dom_sf"/>
</dbReference>
<feature type="compositionally biased region" description="Low complexity" evidence="1">
    <location>
        <begin position="108"/>
        <end position="156"/>
    </location>
</feature>
<feature type="compositionally biased region" description="Basic and acidic residues" evidence="1">
    <location>
        <begin position="845"/>
        <end position="855"/>
    </location>
</feature>
<feature type="transmembrane region" description="Helical" evidence="2">
    <location>
        <begin position="21"/>
        <end position="38"/>
    </location>
</feature>
<sequence length="1788" mass="195097">MKNRNFERGGSRKNGKRRVRKFWIVCAWVLSISMIIGTDSNIGSYNVDADDGENVEITEVPSETAETETQESAAPVLSAAPEPANTETYVPEVSATPAAELIPSAAPVTEETAEPVASASPEAVPSATPYASMEPSASPEASASAEPEAAEAPASMLEVSFEDTEETTGIKVSVKAEEGTFPEGTTMELSPVTDENVLNDAMEASSLEHAEAKAVDITFKDAAGNVIEPEKQIRVTMTADVIKDAETVDVVHVPDEKEKEEDQSVETEVVDQTADADLEENEKPAEDQVVFDADQFSVYAIVYTVNFDYGEHSITINGGESVNLSDVLNNLQIVKDSEGNILTISDVSDVSFSTPDLVDVTAQDNDWVLTSTAPFDTKETLTLTLTNGDTLSIEVTDDSDVDLSNNCITSISFRKNVNGYWVETNDFTVGDSIQISLAYQIPKGGINNNNKTAVYQIPNGIVPLENQSGNIKKNGNTIGTYNIGTDGKITLVFSDEFAGEDLGVDGSVSFEGTISENAGGDSGSITFPGTNNTIKIIKPVEDNYDIHTNKTGAVISDKKVTYTVTATTNNGTGDRRVNITDQYGSNESKNVDSFSYVQNSVKIFKIDAQGKKDIINSNTAEISFTTVSGQSDGDPKFEITGLPALNAGERYEVTYDVNITPKDATKRVHICNLAYSKSGNHDEWHWDSEDIETEIEKEGGYDADSNTFWWRIKLNNGLQQDVSGWKVHDSGTGTKIVGDVSVYRVENNNPVFVSSRSDFDGAQTFEFEMGNLDVTDPNDSSKTVKFSAISDDQKKADYYIEYRTEAPAGQAGGQVSETNSAGYTDKDNHGKDTSSTATGNLRDSSVNKKWKDNSDQLSEDKSILQTQWNSDVILPAGKLNTFVYQDEIEDAVDEQGNTYAHYAIASELENAFKKIISRNSDNGGNCKKGLYLALNEYDRYNYNGSGNYATKSNYYGADAAQSDVKIEVKYFDKDGNEVFSDNSSTPVKSFTVTILSENGIEAHDLAVNGYPTHVNVSQLPGGQGISIKNKGLSGGKESEASHKYVKPMDSGEIDKRVHTSTVNGGRIFKNGSQTVDYSLDDGKLIYKLMLRTGPKNNGTLTIYDTLPDGVTYDDNSIKAFYYPDATGDENNRTKEITWSENEQINVNFEDNSKPGVNISPDSNGKAVLTITIPNFKYAKAYPYVGIEYSVSFAGDNNWKNPATTSQTYTNTAKWNGNTSSDEVTVTRDKVILNKSSVQLDEDGNPIVIGSDGKPTNTPAGGIRYSIVINAAADDLVKNSETLTLVDTVQKGNPDLHPYLDLSSVHLYNYSSSVENHIGTEILQTSYELQYDETNNKMTLVIPDSKALVLVYDYRIDENAAGTPTISNSAELNGKWSTSENTKVETSTSSATADHKKITVYKVDSSNYKELLSGAAFNLERYDYNKDQNSGSWVSIKQVTTGENGTIIFNLSGSNPELATDKLYRLTETIAPDGYKLDTTPHYFIWKDESDSDNNSAYANANVSSAQINNAPIKYIENGGGDLYISNDYTRLSVIKSWAKNDGSAARMPEGVEVKVQLFREEHILDGKTVTIKMLNTSSNNYQYYSASYVVENNSSLTVSVNAWKNDNWKGPLYLTYGGQSHEMSYGSSNGNWTGKIDSVTDDMEIDISAPWQTNAPTVDYTLAPTGVINKKPVGNPLTLTDTNGTLSYHWDKLSTSDNNKQLYYSVEEVSVKKNNVDISGNYQVSYRNNDGIQSGQIIITNTNNKEVYELPETGGSGTKKFILSGFGLVLIGISSILMKKKNKDGISK</sequence>
<feature type="region of interest" description="Disordered" evidence="1">
    <location>
        <begin position="808"/>
        <end position="855"/>
    </location>
</feature>
<dbReference type="EMBL" id="VUMN01000004">
    <property type="protein sequence ID" value="MSS57904.1"/>
    <property type="molecule type" value="Genomic_DNA"/>
</dbReference>
<feature type="region of interest" description="Disordered" evidence="1">
    <location>
        <begin position="107"/>
        <end position="188"/>
    </location>
</feature>
<evidence type="ECO:0000313" key="5">
    <source>
        <dbReference type="Proteomes" id="UP000461880"/>
    </source>
</evidence>
<proteinExistence type="predicted"/>
<feature type="region of interest" description="Disordered" evidence="1">
    <location>
        <begin position="60"/>
        <end position="83"/>
    </location>
</feature>
<dbReference type="Gene3D" id="2.60.40.10">
    <property type="entry name" value="Immunoglobulins"/>
    <property type="match status" value="1"/>
</dbReference>
<gene>
    <name evidence="4" type="ORF">FYJ51_03180</name>
</gene>
<reference evidence="4 5" key="1">
    <citation type="submission" date="2019-08" db="EMBL/GenBank/DDBJ databases">
        <title>In-depth cultivation of the pig gut microbiome towards novel bacterial diversity and tailored functional studies.</title>
        <authorList>
            <person name="Wylensek D."/>
            <person name="Hitch T.C.A."/>
            <person name="Clavel T."/>
        </authorList>
    </citation>
    <scope>NUCLEOTIDE SEQUENCE [LARGE SCALE GENOMIC DNA]</scope>
    <source>
        <strain evidence="4 5">Oil+RF-744-GAM-WT-6</strain>
    </source>
</reference>
<evidence type="ECO:0000313" key="4">
    <source>
        <dbReference type="EMBL" id="MSS57904.1"/>
    </source>
</evidence>
<organism evidence="4 5">
    <name type="scientific">Stecheria intestinalis</name>
    <dbReference type="NCBI Taxonomy" id="2606630"/>
    <lineage>
        <taxon>Bacteria</taxon>
        <taxon>Bacillati</taxon>
        <taxon>Bacillota</taxon>
        <taxon>Erysipelotrichia</taxon>
        <taxon>Erysipelotrichales</taxon>
        <taxon>Erysipelotrichaceae</taxon>
        <taxon>Stecheria</taxon>
    </lineage>
</organism>
<keyword evidence="5" id="KW-1185">Reference proteome</keyword>
<dbReference type="Proteomes" id="UP000461880">
    <property type="component" value="Unassembled WGS sequence"/>
</dbReference>
<accession>A0A7X2TEQ3</accession>
<dbReference type="InterPro" id="IPR041033">
    <property type="entry name" value="SpaA_PFL_dom_1"/>
</dbReference>